<dbReference type="OrthoDB" id="77931at2759"/>
<keyword evidence="1" id="KW-1133">Transmembrane helix</keyword>
<proteinExistence type="predicted"/>
<evidence type="ECO:0000256" key="1">
    <source>
        <dbReference type="SAM" id="Phobius"/>
    </source>
</evidence>
<dbReference type="EMBL" id="CAJJDP010000120">
    <property type="protein sequence ID" value="CAD8199971.1"/>
    <property type="molecule type" value="Genomic_DNA"/>
</dbReference>
<dbReference type="AlphaFoldDB" id="A0A8S1XGD9"/>
<feature type="transmembrane region" description="Helical" evidence="1">
    <location>
        <begin position="49"/>
        <end position="74"/>
    </location>
</feature>
<gene>
    <name evidence="2" type="ORF">POCTA_138.1.T1200226</name>
</gene>
<accession>A0A8S1XGD9</accession>
<name>A0A8S1XGD9_PAROT</name>
<evidence type="ECO:0000313" key="2">
    <source>
        <dbReference type="EMBL" id="CAD8199971.1"/>
    </source>
</evidence>
<sequence length="112" mass="13712">MYNIFSIHLFLTKLINGLIELISYRVISGIRWINANVSQRYDTTSHKQWMFKFCLPLILLISILIPCYFFFGLYSNKNSLERRRVRLNWGYLYNEYKVQVYFWELIKIIQKE</sequence>
<reference evidence="2" key="1">
    <citation type="submission" date="2021-01" db="EMBL/GenBank/DDBJ databases">
        <authorList>
            <consortium name="Genoscope - CEA"/>
            <person name="William W."/>
        </authorList>
    </citation>
    <scope>NUCLEOTIDE SEQUENCE</scope>
</reference>
<keyword evidence="3" id="KW-1185">Reference proteome</keyword>
<keyword evidence="1" id="KW-0812">Transmembrane</keyword>
<dbReference type="Proteomes" id="UP000683925">
    <property type="component" value="Unassembled WGS sequence"/>
</dbReference>
<dbReference type="PANTHER" id="PTHR11319:SF35">
    <property type="entry name" value="OUTER MEMBRANE PROTEIN PMPC-RELATED"/>
    <property type="match status" value="1"/>
</dbReference>
<protein>
    <submittedName>
        <fullName evidence="2">Uncharacterized protein</fullName>
    </submittedName>
</protein>
<evidence type="ECO:0000313" key="3">
    <source>
        <dbReference type="Proteomes" id="UP000683925"/>
    </source>
</evidence>
<keyword evidence="1" id="KW-0472">Membrane</keyword>
<dbReference type="PANTHER" id="PTHR11319">
    <property type="entry name" value="G PROTEIN-COUPLED RECEPTOR-RELATED"/>
    <property type="match status" value="1"/>
</dbReference>
<comment type="caution">
    <text evidence="2">The sequence shown here is derived from an EMBL/GenBank/DDBJ whole genome shotgun (WGS) entry which is preliminary data.</text>
</comment>
<organism evidence="2 3">
    <name type="scientific">Paramecium octaurelia</name>
    <dbReference type="NCBI Taxonomy" id="43137"/>
    <lineage>
        <taxon>Eukaryota</taxon>
        <taxon>Sar</taxon>
        <taxon>Alveolata</taxon>
        <taxon>Ciliophora</taxon>
        <taxon>Intramacronucleata</taxon>
        <taxon>Oligohymenophorea</taxon>
        <taxon>Peniculida</taxon>
        <taxon>Parameciidae</taxon>
        <taxon>Paramecium</taxon>
    </lineage>
</organism>